<organism evidence="1 2">
    <name type="scientific">Nitrosomonas nitrosa</name>
    <dbReference type="NCBI Taxonomy" id="52442"/>
    <lineage>
        <taxon>Bacteria</taxon>
        <taxon>Pseudomonadati</taxon>
        <taxon>Pseudomonadota</taxon>
        <taxon>Betaproteobacteria</taxon>
        <taxon>Nitrosomonadales</taxon>
        <taxon>Nitrosomonadaceae</taxon>
        <taxon>Nitrosomonas</taxon>
    </lineage>
</organism>
<reference evidence="1" key="1">
    <citation type="submission" date="2021-02" db="EMBL/GenBank/DDBJ databases">
        <authorList>
            <person name="Han P."/>
        </authorList>
    </citation>
    <scope>NUCLEOTIDE SEQUENCE</scope>
    <source>
        <strain evidence="1">Nitrosomonas nitrosa 18-3D</strain>
    </source>
</reference>
<comment type="caution">
    <text evidence="1">The sequence shown here is derived from an EMBL/GenBank/DDBJ whole genome shotgun (WGS) entry which is preliminary data.</text>
</comment>
<dbReference type="AlphaFoldDB" id="A0A8H8Z3N5"/>
<proteinExistence type="predicted"/>
<accession>A0A8H8Z3N5</accession>
<gene>
    <name evidence="1" type="ORF">NMYAN_50134</name>
</gene>
<dbReference type="Proteomes" id="UP000601736">
    <property type="component" value="Unassembled WGS sequence"/>
</dbReference>
<sequence length="51" mass="5492">MIDLINADPLIGNFNNFSNIENAIDKVTNGFVTNTTNYTGGSGVDKVWASK</sequence>
<dbReference type="EMBL" id="CAJNAP010000045">
    <property type="protein sequence ID" value="CAE6514641.1"/>
    <property type="molecule type" value="Genomic_DNA"/>
</dbReference>
<evidence type="ECO:0000313" key="1">
    <source>
        <dbReference type="EMBL" id="CAE6514641.1"/>
    </source>
</evidence>
<protein>
    <submittedName>
        <fullName evidence="1">Uncharacterized protein</fullName>
    </submittedName>
</protein>
<name>A0A8H8Z3N5_9PROT</name>
<evidence type="ECO:0000313" key="2">
    <source>
        <dbReference type="Proteomes" id="UP000601736"/>
    </source>
</evidence>